<accession>X0ZI83</accession>
<gene>
    <name evidence="1" type="ORF">S01H4_03885</name>
</gene>
<dbReference type="EMBL" id="BART01000990">
    <property type="protein sequence ID" value="GAG60068.1"/>
    <property type="molecule type" value="Genomic_DNA"/>
</dbReference>
<dbReference type="AlphaFoldDB" id="X0ZI83"/>
<proteinExistence type="predicted"/>
<feature type="non-terminal residue" evidence="1">
    <location>
        <position position="76"/>
    </location>
</feature>
<organism evidence="1">
    <name type="scientific">marine sediment metagenome</name>
    <dbReference type="NCBI Taxonomy" id="412755"/>
    <lineage>
        <taxon>unclassified sequences</taxon>
        <taxon>metagenomes</taxon>
        <taxon>ecological metagenomes</taxon>
    </lineage>
</organism>
<comment type="caution">
    <text evidence="1">The sequence shown here is derived from an EMBL/GenBank/DDBJ whole genome shotgun (WGS) entry which is preliminary data.</text>
</comment>
<sequence length="76" mass="8437">MIANLDELLSYGANRSQWIQTAVAMRLSTPHASKKELIDHMALFPVEVDTNNQLAARVAFILQNNPDSIGQNVKIC</sequence>
<reference evidence="1" key="1">
    <citation type="journal article" date="2014" name="Front. Microbiol.">
        <title>High frequency of phylogenetically diverse reductive dehalogenase-homologous genes in deep subseafloor sedimentary metagenomes.</title>
        <authorList>
            <person name="Kawai M."/>
            <person name="Futagami T."/>
            <person name="Toyoda A."/>
            <person name="Takaki Y."/>
            <person name="Nishi S."/>
            <person name="Hori S."/>
            <person name="Arai W."/>
            <person name="Tsubouchi T."/>
            <person name="Morono Y."/>
            <person name="Uchiyama I."/>
            <person name="Ito T."/>
            <person name="Fujiyama A."/>
            <person name="Inagaki F."/>
            <person name="Takami H."/>
        </authorList>
    </citation>
    <scope>NUCLEOTIDE SEQUENCE</scope>
    <source>
        <strain evidence="1">Expedition CK06-06</strain>
    </source>
</reference>
<protein>
    <submittedName>
        <fullName evidence="1">Uncharacterized protein</fullName>
    </submittedName>
</protein>
<name>X0ZI83_9ZZZZ</name>
<evidence type="ECO:0000313" key="1">
    <source>
        <dbReference type="EMBL" id="GAG60068.1"/>
    </source>
</evidence>